<dbReference type="AlphaFoldDB" id="A0A376B9R5"/>
<dbReference type="PANTHER" id="PTHR37799:SF1">
    <property type="entry name" value="SMALL RIBOSOMAL SUBUNIT PROTEIN MS23"/>
    <property type="match status" value="1"/>
</dbReference>
<accession>A0A376B9R5</accession>
<gene>
    <name evidence="8" type="ORF">SCODWIG_02621</name>
</gene>
<sequence>MKIQKDAVNILQRTSDYLASGIITKKPQWYDIVANIPPTKQFTRIPRLNDNPSTGKPAYQDNVTCLDKLNTITSKGYFKTRPNSIDKHKSTKHLYKPVKLKFFEDKLRTVFYDQHPWELSRPKVLIENLSVDISKYDWSSIQQLGKPLDGESVVQRTLYLLKNENKDLKEAYDIARFEFYKLRIEEELNNQIVLEEAIMMGSVFKESAIETGFRQEQDVIKAWEKKAIRKTQLLEAKSSNPSAAAFNDSNGKLGDKQQSDAIDEEELAL</sequence>
<dbReference type="PIRSF" id="PIRSF029764">
    <property type="entry name" value="RSM25"/>
    <property type="match status" value="1"/>
</dbReference>
<evidence type="ECO:0000313" key="9">
    <source>
        <dbReference type="Proteomes" id="UP000262825"/>
    </source>
</evidence>
<name>A0A376B9R5_9ASCO</name>
<evidence type="ECO:0000256" key="2">
    <source>
        <dbReference type="ARBA" id="ARBA00009864"/>
    </source>
</evidence>
<dbReference type="EMBL" id="UFAJ01000478">
    <property type="protein sequence ID" value="SSD60860.1"/>
    <property type="molecule type" value="Genomic_DNA"/>
</dbReference>
<evidence type="ECO:0000256" key="1">
    <source>
        <dbReference type="ARBA" id="ARBA00004173"/>
    </source>
</evidence>
<evidence type="ECO:0000256" key="3">
    <source>
        <dbReference type="ARBA" id="ARBA00022980"/>
    </source>
</evidence>
<reference evidence="9" key="1">
    <citation type="submission" date="2018-06" db="EMBL/GenBank/DDBJ databases">
        <authorList>
            <person name="Guldener U."/>
        </authorList>
    </citation>
    <scope>NUCLEOTIDE SEQUENCE [LARGE SCALE GENOMIC DNA]</scope>
    <source>
        <strain evidence="9">UTAD17</strain>
    </source>
</reference>
<dbReference type="OrthoDB" id="5542239at2759"/>
<evidence type="ECO:0000313" key="8">
    <source>
        <dbReference type="EMBL" id="SSD60860.1"/>
    </source>
</evidence>
<keyword evidence="3 6" id="KW-0689">Ribosomal protein</keyword>
<comment type="similarity">
    <text evidence="2">Belongs to the mitochondrion-specific ribosomal protein mS23 family.</text>
</comment>
<comment type="subcellular location">
    <subcellularLocation>
        <location evidence="1 6">Mitochondrion</location>
    </subcellularLocation>
</comment>
<keyword evidence="4 6" id="KW-0496">Mitochondrion</keyword>
<dbReference type="VEuPathDB" id="FungiDB:SCODWIG_02621"/>
<dbReference type="GO" id="GO:0003735">
    <property type="term" value="F:structural constituent of ribosome"/>
    <property type="evidence" value="ECO:0007669"/>
    <property type="project" value="UniProtKB-UniRule"/>
</dbReference>
<evidence type="ECO:0000256" key="7">
    <source>
        <dbReference type="SAM" id="MobiDB-lite"/>
    </source>
</evidence>
<dbReference type="Proteomes" id="UP000262825">
    <property type="component" value="Unassembled WGS sequence"/>
</dbReference>
<protein>
    <recommendedName>
        <fullName evidence="6">37S ribosomal protein S25, mitochondrial</fullName>
    </recommendedName>
</protein>
<dbReference type="GO" id="GO:0005763">
    <property type="term" value="C:mitochondrial small ribosomal subunit"/>
    <property type="evidence" value="ECO:0007669"/>
    <property type="project" value="UniProtKB-UniRule"/>
</dbReference>
<organism evidence="8 9">
    <name type="scientific">Saccharomycodes ludwigii</name>
    <dbReference type="NCBI Taxonomy" id="36035"/>
    <lineage>
        <taxon>Eukaryota</taxon>
        <taxon>Fungi</taxon>
        <taxon>Dikarya</taxon>
        <taxon>Ascomycota</taxon>
        <taxon>Saccharomycotina</taxon>
        <taxon>Saccharomycetes</taxon>
        <taxon>Saccharomycodales</taxon>
        <taxon>Saccharomycodaceae</taxon>
        <taxon>Saccharomycodes</taxon>
    </lineage>
</organism>
<evidence type="ECO:0000256" key="4">
    <source>
        <dbReference type="ARBA" id="ARBA00023128"/>
    </source>
</evidence>
<comment type="subunit">
    <text evidence="6">Component of the mitochondrial small ribosomal subunit.</text>
</comment>
<dbReference type="PANTHER" id="PTHR37799">
    <property type="entry name" value="37S RIBOSOMAL PROTEIN S25, MITOCHONDRIAL"/>
    <property type="match status" value="1"/>
</dbReference>
<dbReference type="Pfam" id="PF13741">
    <property type="entry name" value="MRP-S25"/>
    <property type="match status" value="1"/>
</dbReference>
<evidence type="ECO:0000256" key="5">
    <source>
        <dbReference type="ARBA" id="ARBA00023274"/>
    </source>
</evidence>
<keyword evidence="5 6" id="KW-0687">Ribonucleoprotein</keyword>
<keyword evidence="9" id="KW-1185">Reference proteome</keyword>
<evidence type="ECO:0000256" key="6">
    <source>
        <dbReference type="PIRNR" id="PIRNR029764"/>
    </source>
</evidence>
<feature type="compositionally biased region" description="Polar residues" evidence="7">
    <location>
        <begin position="237"/>
        <end position="250"/>
    </location>
</feature>
<proteinExistence type="inferred from homology"/>
<feature type="region of interest" description="Disordered" evidence="7">
    <location>
        <begin position="237"/>
        <end position="269"/>
    </location>
</feature>
<dbReference type="InterPro" id="IPR016939">
    <property type="entry name" value="Ribosomal_mS23_fun"/>
</dbReference>